<reference evidence="1 2" key="1">
    <citation type="submission" date="2021-12" db="EMBL/GenBank/DDBJ databases">
        <title>Discovery of the Pendulisporaceae a myxobacterial family with distinct sporulation behavior and unique specialized metabolism.</title>
        <authorList>
            <person name="Garcia R."/>
            <person name="Popoff A."/>
            <person name="Bader C.D."/>
            <person name="Loehr J."/>
            <person name="Walesch S."/>
            <person name="Walt C."/>
            <person name="Boldt J."/>
            <person name="Bunk B."/>
            <person name="Haeckl F.J.F.P.J."/>
            <person name="Gunesch A.P."/>
            <person name="Birkelbach J."/>
            <person name="Nuebel U."/>
            <person name="Pietschmann T."/>
            <person name="Bach T."/>
            <person name="Mueller R."/>
        </authorList>
    </citation>
    <scope>NUCLEOTIDE SEQUENCE [LARGE SCALE GENOMIC DNA]</scope>
    <source>
        <strain evidence="1 2">MSr12523</strain>
    </source>
</reference>
<dbReference type="RefSeq" id="WP_394846312.1">
    <property type="nucleotide sequence ID" value="NZ_CP089982.1"/>
</dbReference>
<dbReference type="SUPFAM" id="SSF53800">
    <property type="entry name" value="Chelatase"/>
    <property type="match status" value="1"/>
</dbReference>
<dbReference type="Proteomes" id="UP001379533">
    <property type="component" value="Chromosome"/>
</dbReference>
<evidence type="ECO:0000313" key="2">
    <source>
        <dbReference type="Proteomes" id="UP001379533"/>
    </source>
</evidence>
<gene>
    <name evidence="1" type="ORF">LZC95_02460</name>
</gene>
<evidence type="ECO:0000313" key="1">
    <source>
        <dbReference type="EMBL" id="WXA95704.1"/>
    </source>
</evidence>
<name>A0ABZ2KC85_9BACT</name>
<proteinExistence type="predicted"/>
<keyword evidence="2" id="KW-1185">Reference proteome</keyword>
<dbReference type="EMBL" id="CP089982">
    <property type="protein sequence ID" value="WXA95704.1"/>
    <property type="molecule type" value="Genomic_DNA"/>
</dbReference>
<accession>A0ABZ2KC85</accession>
<dbReference type="Gene3D" id="3.40.50.1400">
    <property type="match status" value="1"/>
</dbReference>
<organism evidence="1 2">
    <name type="scientific">Pendulispora brunnea</name>
    <dbReference type="NCBI Taxonomy" id="2905690"/>
    <lineage>
        <taxon>Bacteria</taxon>
        <taxon>Pseudomonadati</taxon>
        <taxon>Myxococcota</taxon>
        <taxon>Myxococcia</taxon>
        <taxon>Myxococcales</taxon>
        <taxon>Sorangiineae</taxon>
        <taxon>Pendulisporaceae</taxon>
        <taxon>Pendulispora</taxon>
    </lineage>
</organism>
<sequence>MTSSATVASSAGRFGVLLMAHGGPPEWNQAVLESVKPLQAKYDVEVAFGMADAASLQESVRKLEARNVRRIGVVRLFVSGESFLPETEQIFGLRPGAPAANGPHPIHTGHAGHSMAFFRVKSNASFAISTEGLADAPEMATILADRAAALSKAPPREDVLILAHGPGDDAENTRWIARLDARAAVVRTRAPYRRVQVETLREDWPDKRAAAEKRIRAFVERASAEGGKAIVIPFRVQGFGPYKSVLEGLDYAADGAGLIPHAEVAKWIERQAVALEQGSFRAPLAS</sequence>
<protein>
    <submittedName>
        <fullName evidence="1">Uncharacterized protein</fullName>
    </submittedName>
</protein>